<dbReference type="AlphaFoldDB" id="A0A8H7ZCI1"/>
<evidence type="ECO:0000256" key="2">
    <source>
        <dbReference type="ARBA" id="ARBA00022723"/>
    </source>
</evidence>
<dbReference type="GO" id="GO:0000981">
    <property type="term" value="F:DNA-binding transcription factor activity, RNA polymerase II-specific"/>
    <property type="evidence" value="ECO:0007669"/>
    <property type="project" value="InterPro"/>
</dbReference>
<evidence type="ECO:0000313" key="11">
    <source>
        <dbReference type="Proteomes" id="UP000669133"/>
    </source>
</evidence>
<keyword evidence="2" id="KW-0479">Metal-binding</keyword>
<evidence type="ECO:0000256" key="3">
    <source>
        <dbReference type="ARBA" id="ARBA00022737"/>
    </source>
</evidence>
<evidence type="ECO:0000259" key="9">
    <source>
        <dbReference type="PROSITE" id="PS50157"/>
    </source>
</evidence>
<feature type="region of interest" description="Disordered" evidence="8">
    <location>
        <begin position="105"/>
        <end position="132"/>
    </location>
</feature>
<proteinExistence type="predicted"/>
<dbReference type="Gene3D" id="3.30.160.60">
    <property type="entry name" value="Classic Zinc Finger"/>
    <property type="match status" value="1"/>
</dbReference>
<dbReference type="RefSeq" id="XP_067548436.1">
    <property type="nucleotide sequence ID" value="XM_067692014.1"/>
</dbReference>
<keyword evidence="4 7" id="KW-0863">Zinc-finger</keyword>
<evidence type="ECO:0000256" key="5">
    <source>
        <dbReference type="ARBA" id="ARBA00022833"/>
    </source>
</evidence>
<dbReference type="EMBL" id="JAEOAQ010000003">
    <property type="protein sequence ID" value="KAG5419320.1"/>
    <property type="molecule type" value="Genomic_DNA"/>
</dbReference>
<reference evidence="10 11" key="1">
    <citation type="submission" date="2020-12" db="EMBL/GenBank/DDBJ databases">
        <title>Effect of drift, selection, and recombination on the evolution of hybrid genomes in Candida yeast pathogens.</title>
        <authorList>
            <person name="Mixao V."/>
            <person name="Ksiezopolska E."/>
            <person name="Saus E."/>
            <person name="Boekhout T."/>
            <person name="Gacser A."/>
            <person name="Gabaldon T."/>
        </authorList>
    </citation>
    <scope>NUCLEOTIDE SEQUENCE [LARGE SCALE GENOMIC DNA]</scope>
    <source>
        <strain evidence="10 11">BP57</strain>
    </source>
</reference>
<evidence type="ECO:0000313" key="10">
    <source>
        <dbReference type="EMBL" id="KAG5419320.1"/>
    </source>
</evidence>
<organism evidence="10 11">
    <name type="scientific">Candida metapsilosis</name>
    <dbReference type="NCBI Taxonomy" id="273372"/>
    <lineage>
        <taxon>Eukaryota</taxon>
        <taxon>Fungi</taxon>
        <taxon>Dikarya</taxon>
        <taxon>Ascomycota</taxon>
        <taxon>Saccharomycotina</taxon>
        <taxon>Pichiomycetes</taxon>
        <taxon>Debaryomycetaceae</taxon>
        <taxon>Candida/Lodderomyces clade</taxon>
        <taxon>Candida</taxon>
    </lineage>
</organism>
<dbReference type="OrthoDB" id="1405595at2759"/>
<evidence type="ECO:0000256" key="1">
    <source>
        <dbReference type="ARBA" id="ARBA00004123"/>
    </source>
</evidence>
<dbReference type="SUPFAM" id="SSF57667">
    <property type="entry name" value="beta-beta-alpha zinc fingers"/>
    <property type="match status" value="1"/>
</dbReference>
<feature type="region of interest" description="Disordered" evidence="8">
    <location>
        <begin position="443"/>
        <end position="466"/>
    </location>
</feature>
<gene>
    <name evidence="10" type="ORF">I9W82_003087</name>
</gene>
<dbReference type="PROSITE" id="PS50157">
    <property type="entry name" value="ZINC_FINGER_C2H2_2"/>
    <property type="match status" value="1"/>
</dbReference>
<dbReference type="SMART" id="SM00355">
    <property type="entry name" value="ZnF_C2H2"/>
    <property type="match status" value="2"/>
</dbReference>
<evidence type="ECO:0000256" key="8">
    <source>
        <dbReference type="SAM" id="MobiDB-lite"/>
    </source>
</evidence>
<feature type="domain" description="C2H2-type" evidence="9">
    <location>
        <begin position="24"/>
        <end position="51"/>
    </location>
</feature>
<dbReference type="Pfam" id="PF04082">
    <property type="entry name" value="Fungal_trans"/>
    <property type="match status" value="1"/>
</dbReference>
<dbReference type="GeneID" id="93651716"/>
<protein>
    <recommendedName>
        <fullName evidence="9">C2H2-type domain-containing protein</fullName>
    </recommendedName>
</protein>
<keyword evidence="11" id="KW-1185">Reference proteome</keyword>
<dbReference type="GO" id="GO:0006351">
    <property type="term" value="P:DNA-templated transcription"/>
    <property type="evidence" value="ECO:0007669"/>
    <property type="project" value="InterPro"/>
</dbReference>
<dbReference type="GO" id="GO:0000785">
    <property type="term" value="C:chromatin"/>
    <property type="evidence" value="ECO:0007669"/>
    <property type="project" value="TreeGrafter"/>
</dbReference>
<sequence>MSSPLKRDTESKPPKKKKRSLGHFPCRHCDKVFTRSDHLARHNLNHEPKEVYVCDFQIESDGKLQQCGKRFVRKDLKERHVKRHYELQELDAMSKQTHRVHNHPIPAVHESTPNGSTHSFQPPTVTSSMESPQYPLTTNLAPNMLPSQFDLESLRNNGTTLPQNDILTWLFEIPQFDNNLPRDNLQRASGSLPPIYQDPIQNNAVQSFTPPPPLGTLEDQLATAYDFNVFPNENNPLDDLLSRQVLMRDNQMRKLSQVSDSLQTYSSITSNSSPATTTETIVGQEQQVEEAEEAIDFDIFEITNMLGLNVEQVFEICNAKRLSMYIKAFWSTFHSQFSFMHYPSFDPKLHPLLLASIITVGASCYNSGSNTEFLIAQLLSEELRYAIFKHEDFLASRPWVIQSLNLLEWVEKNFLTRKFHQRGHVHHGATVQLLRRSPMMGGNPSALKRTASTGSTSAEESDSNVEEEINNDMDLYIRWVESESLRRVTFMTFYLDITDYVKFRHNPHIEFSQLQLLNLPCDERLWESTSIHGSFKKLAKLQKKLQTNQKTFLTGLRELLRGQFQGLKNYPLFTQKILLAGLVSLMFSQSEMNNSLFRANSHKSWKENVMNTFDSCLEIVSNLNHGGLYRPFDVFQLAKIMACDINHYDLAIFAGAPANQSVAATKKDKRIVERKMKNAWSQKRSLDCVVQSYKFLWDVLLGEENWDPNRSSDCSFTLSHAVLMLWAYCFVVSGKESSLYHEFPKDATYTLMVRSSAEDGYSYLARTREEFYKGGSKLSSISNKQNISGLCFLVGTKLRSSHWEISRESAKLILNCGFRSIGKESVLCLDLFDN</sequence>
<feature type="region of interest" description="Disordered" evidence="8">
    <location>
        <begin position="1"/>
        <end position="22"/>
    </location>
</feature>
<keyword evidence="5" id="KW-0862">Zinc</keyword>
<keyword evidence="6" id="KW-0539">Nucleus</keyword>
<dbReference type="GO" id="GO:0005634">
    <property type="term" value="C:nucleus"/>
    <property type="evidence" value="ECO:0007669"/>
    <property type="project" value="UniProtKB-SubCell"/>
</dbReference>
<feature type="compositionally biased region" description="Basic and acidic residues" evidence="8">
    <location>
        <begin position="1"/>
        <end position="13"/>
    </location>
</feature>
<dbReference type="PANTHER" id="PTHR40626">
    <property type="entry name" value="MIP31509P"/>
    <property type="match status" value="1"/>
</dbReference>
<dbReference type="InterPro" id="IPR007219">
    <property type="entry name" value="XnlR_reg_dom"/>
</dbReference>
<name>A0A8H7ZCI1_9ASCO</name>
<accession>A0A8H7ZCI1</accession>
<evidence type="ECO:0000256" key="6">
    <source>
        <dbReference type="ARBA" id="ARBA00023242"/>
    </source>
</evidence>
<dbReference type="PANTHER" id="PTHR40626:SF11">
    <property type="entry name" value="ZINC FINGER PROTEIN YPR022C"/>
    <property type="match status" value="1"/>
</dbReference>
<keyword evidence="3" id="KW-0677">Repeat</keyword>
<comment type="subcellular location">
    <subcellularLocation>
        <location evidence="1">Nucleus</location>
    </subcellularLocation>
</comment>
<dbReference type="GO" id="GO:0008270">
    <property type="term" value="F:zinc ion binding"/>
    <property type="evidence" value="ECO:0007669"/>
    <property type="project" value="UniProtKB-KW"/>
</dbReference>
<dbReference type="PROSITE" id="PS00028">
    <property type="entry name" value="ZINC_FINGER_C2H2_1"/>
    <property type="match status" value="1"/>
</dbReference>
<dbReference type="InterPro" id="IPR051059">
    <property type="entry name" value="VerF-like"/>
</dbReference>
<dbReference type="Pfam" id="PF00096">
    <property type="entry name" value="zf-C2H2"/>
    <property type="match status" value="1"/>
</dbReference>
<comment type="caution">
    <text evidence="10">The sequence shown here is derived from an EMBL/GenBank/DDBJ whole genome shotgun (WGS) entry which is preliminary data.</text>
</comment>
<evidence type="ECO:0000256" key="7">
    <source>
        <dbReference type="PROSITE-ProRule" id="PRU00042"/>
    </source>
</evidence>
<dbReference type="Proteomes" id="UP000669133">
    <property type="component" value="Unassembled WGS sequence"/>
</dbReference>
<dbReference type="InterPro" id="IPR013087">
    <property type="entry name" value="Znf_C2H2_type"/>
</dbReference>
<feature type="compositionally biased region" description="Polar residues" evidence="8">
    <location>
        <begin position="111"/>
        <end position="132"/>
    </location>
</feature>
<dbReference type="GO" id="GO:0000978">
    <property type="term" value="F:RNA polymerase II cis-regulatory region sequence-specific DNA binding"/>
    <property type="evidence" value="ECO:0007669"/>
    <property type="project" value="InterPro"/>
</dbReference>
<dbReference type="InterPro" id="IPR036236">
    <property type="entry name" value="Znf_C2H2_sf"/>
</dbReference>
<evidence type="ECO:0000256" key="4">
    <source>
        <dbReference type="ARBA" id="ARBA00022771"/>
    </source>
</evidence>